<accession>A0A4R9JXS5</accession>
<protein>
    <submittedName>
        <fullName evidence="3">DUF342 domain-containing protein</fullName>
    </submittedName>
</protein>
<dbReference type="Proteomes" id="UP000297693">
    <property type="component" value="Unassembled WGS sequence"/>
</dbReference>
<proteinExistence type="predicted"/>
<dbReference type="AlphaFoldDB" id="A0A4R9JXS5"/>
<organism evidence="3 4">
    <name type="scientific">Leptospira ognonensis</name>
    <dbReference type="NCBI Taxonomy" id="2484945"/>
    <lineage>
        <taxon>Bacteria</taxon>
        <taxon>Pseudomonadati</taxon>
        <taxon>Spirochaetota</taxon>
        <taxon>Spirochaetia</taxon>
        <taxon>Leptospirales</taxon>
        <taxon>Leptospiraceae</taxon>
        <taxon>Leptospira</taxon>
    </lineage>
</organism>
<feature type="coiled-coil region" evidence="1">
    <location>
        <begin position="434"/>
        <end position="477"/>
    </location>
</feature>
<dbReference type="InterPro" id="IPR046865">
    <property type="entry name" value="FapA_b_solenoid"/>
</dbReference>
<keyword evidence="4" id="KW-1185">Reference proteome</keyword>
<name>A0A4R9JXS5_9LEPT</name>
<evidence type="ECO:0000313" key="3">
    <source>
        <dbReference type="EMBL" id="TGL58011.1"/>
    </source>
</evidence>
<dbReference type="RefSeq" id="WP_135624030.1">
    <property type="nucleotide sequence ID" value="NZ_RQGD01000034.1"/>
</dbReference>
<dbReference type="Pfam" id="PF03961">
    <property type="entry name" value="FapA"/>
    <property type="match status" value="1"/>
</dbReference>
<dbReference type="InterPro" id="IPR046866">
    <property type="entry name" value="FapA_N"/>
</dbReference>
<dbReference type="PANTHER" id="PTHR38032:SF1">
    <property type="entry name" value="RNA-BINDING PROTEIN KHPB N-TERMINAL DOMAIN-CONTAINING PROTEIN"/>
    <property type="match status" value="1"/>
</dbReference>
<dbReference type="OrthoDB" id="9816426at2"/>
<dbReference type="PANTHER" id="PTHR38032">
    <property type="entry name" value="POLYMERASE-RELATED"/>
    <property type="match status" value="1"/>
</dbReference>
<keyword evidence="1" id="KW-0175">Coiled coil</keyword>
<evidence type="ECO:0000313" key="4">
    <source>
        <dbReference type="Proteomes" id="UP000297693"/>
    </source>
</evidence>
<gene>
    <name evidence="3" type="ORF">EHQ58_11480</name>
</gene>
<reference evidence="3" key="1">
    <citation type="journal article" date="2019" name="PLoS Negl. Trop. Dis.">
        <title>Revisiting the worldwide diversity of Leptospira species in the environment.</title>
        <authorList>
            <person name="Vincent A.T."/>
            <person name="Schiettekatte O."/>
            <person name="Bourhy P."/>
            <person name="Veyrier F.J."/>
            <person name="Picardeau M."/>
        </authorList>
    </citation>
    <scope>NUCLEOTIDE SEQUENCE [LARGE SCALE GENOMIC DNA]</scope>
    <source>
        <strain evidence="3">201702476</strain>
    </source>
</reference>
<evidence type="ECO:0000259" key="2">
    <source>
        <dbReference type="Pfam" id="PF20250"/>
    </source>
</evidence>
<comment type="caution">
    <text evidence="3">The sequence shown here is derived from an EMBL/GenBank/DDBJ whole genome shotgun (WGS) entry which is preliminary data.</text>
</comment>
<sequence length="556" mass="61113">MPPSESYSDRILQDLEANENGFFQIENKTGKAYLRVTKAGAKGAKVELKDVISRIKLFGVENYDQDQIKRIIAIADGRETEIGNWSKGTPEDSYVDISISEDQMQATLILHPPKHGGALLTEHQLREKIANIGISVGIIDAVIVNCIRNPEFLTPTIFAKGIPPIAGRDGEIQIYFRSENKPHLEEDEHGRIDYKNISMIQSVKPDVLLAEKIPPKPGQDGRTITSDLLPCQKEREVSWVVGINVIEKEGKLYSRIAGRPVLERNGEIRVDEVISLEAVDYSTGNVDFPGTIIVEHKIGDGFSLTTNGSIIINSSVGKAFLKAKGDIVISGGFMGRGEGYIESEGNIYAKFVEQGKLTASGSIFIEEASMHSDLSAKDLIQVSGGRGEIIGGTIIAGNTIVCEKLGAIVETKTKVAIGTPPELLEELNRMRHELVEKEVTLRKVQLTLQKLSEQASKRELKTEEKDMIGKLKDANDKYTSLLETIQKQFDTALGSYEPSKTAYVEVRREIFPGVEVSFGVGKIYRSTLNSVVGKTVLQLGIDGNVHAERNIPASER</sequence>
<feature type="domain" description="Flagellar Assembly Protein A N-terminal region" evidence="2">
    <location>
        <begin position="96"/>
        <end position="265"/>
    </location>
</feature>
<evidence type="ECO:0000256" key="1">
    <source>
        <dbReference type="SAM" id="Coils"/>
    </source>
</evidence>
<dbReference type="EMBL" id="RQGD01000034">
    <property type="protein sequence ID" value="TGL58011.1"/>
    <property type="molecule type" value="Genomic_DNA"/>
</dbReference>
<dbReference type="Pfam" id="PF20250">
    <property type="entry name" value="FapA_N"/>
    <property type="match status" value="1"/>
</dbReference>
<dbReference type="InterPro" id="IPR005646">
    <property type="entry name" value="FapA"/>
</dbReference>